<sequence length="39" mass="5081">MDNNRRRTKYRERFTFLSIGWWIMHIALLFLVFYLIRRF</sequence>
<keyword evidence="1" id="KW-1133">Transmembrane helix</keyword>
<gene>
    <name evidence="2" type="ORF">SAMN05660462_02389</name>
</gene>
<keyword evidence="1" id="KW-0812">Transmembrane</keyword>
<evidence type="ECO:0000313" key="2">
    <source>
        <dbReference type="EMBL" id="SDZ25562.1"/>
    </source>
</evidence>
<dbReference type="STRING" id="415015.SAMN05660462_02389"/>
<keyword evidence="1" id="KW-0472">Membrane</keyword>
<keyword evidence="3" id="KW-1185">Reference proteome</keyword>
<dbReference type="Proteomes" id="UP000198625">
    <property type="component" value="Unassembled WGS sequence"/>
</dbReference>
<accession>A0A1H3RID9</accession>
<name>A0A1H3RID9_9FIRM</name>
<dbReference type="EMBL" id="FNQE01000028">
    <property type="protein sequence ID" value="SDZ25562.1"/>
    <property type="molecule type" value="Genomic_DNA"/>
</dbReference>
<reference evidence="3" key="1">
    <citation type="submission" date="2016-10" db="EMBL/GenBank/DDBJ databases">
        <authorList>
            <person name="Varghese N."/>
            <person name="Submissions S."/>
        </authorList>
    </citation>
    <scope>NUCLEOTIDE SEQUENCE [LARGE SCALE GENOMIC DNA]</scope>
    <source>
        <strain evidence="3">DSM 21650</strain>
    </source>
</reference>
<protein>
    <submittedName>
        <fullName evidence="2">Uncharacterized protein</fullName>
    </submittedName>
</protein>
<proteinExistence type="predicted"/>
<organism evidence="2 3">
    <name type="scientific">Proteiniborus ethanoligenes</name>
    <dbReference type="NCBI Taxonomy" id="415015"/>
    <lineage>
        <taxon>Bacteria</taxon>
        <taxon>Bacillati</taxon>
        <taxon>Bacillota</taxon>
        <taxon>Clostridia</taxon>
        <taxon>Eubacteriales</taxon>
        <taxon>Proteiniborus</taxon>
    </lineage>
</organism>
<feature type="transmembrane region" description="Helical" evidence="1">
    <location>
        <begin position="14"/>
        <end position="36"/>
    </location>
</feature>
<dbReference type="AlphaFoldDB" id="A0A1H3RID9"/>
<evidence type="ECO:0000256" key="1">
    <source>
        <dbReference type="SAM" id="Phobius"/>
    </source>
</evidence>
<evidence type="ECO:0000313" key="3">
    <source>
        <dbReference type="Proteomes" id="UP000198625"/>
    </source>
</evidence>